<reference evidence="2" key="2">
    <citation type="submission" date="2015-01" db="EMBL/GenBank/DDBJ databases">
        <title>Evolutionary Origins and Diversification of the Mycorrhizal Mutualists.</title>
        <authorList>
            <consortium name="DOE Joint Genome Institute"/>
            <consortium name="Mycorrhizal Genomics Consortium"/>
            <person name="Kohler A."/>
            <person name="Kuo A."/>
            <person name="Nagy L.G."/>
            <person name="Floudas D."/>
            <person name="Copeland A."/>
            <person name="Barry K.W."/>
            <person name="Cichocki N."/>
            <person name="Veneault-Fourrey C."/>
            <person name="LaButti K."/>
            <person name="Lindquist E.A."/>
            <person name="Lipzen A."/>
            <person name="Lundell T."/>
            <person name="Morin E."/>
            <person name="Murat C."/>
            <person name="Riley R."/>
            <person name="Ohm R."/>
            <person name="Sun H."/>
            <person name="Tunlid A."/>
            <person name="Henrissat B."/>
            <person name="Grigoriev I.V."/>
            <person name="Hibbett D.S."/>
            <person name="Martin F."/>
        </authorList>
    </citation>
    <scope>NUCLEOTIDE SEQUENCE [LARGE SCALE GENOMIC DNA]</scope>
    <source>
        <strain evidence="2">MAFF 305830</strain>
    </source>
</reference>
<accession>A0A0C2W872</accession>
<dbReference type="Proteomes" id="UP000054097">
    <property type="component" value="Unassembled WGS sequence"/>
</dbReference>
<reference evidence="1 2" key="1">
    <citation type="submission" date="2014-04" db="EMBL/GenBank/DDBJ databases">
        <authorList>
            <consortium name="DOE Joint Genome Institute"/>
            <person name="Kuo A."/>
            <person name="Zuccaro A."/>
            <person name="Kohler A."/>
            <person name="Nagy L.G."/>
            <person name="Floudas D."/>
            <person name="Copeland A."/>
            <person name="Barry K.W."/>
            <person name="Cichocki N."/>
            <person name="Veneault-Fourrey C."/>
            <person name="LaButti K."/>
            <person name="Lindquist E.A."/>
            <person name="Lipzen A."/>
            <person name="Lundell T."/>
            <person name="Morin E."/>
            <person name="Murat C."/>
            <person name="Sun H."/>
            <person name="Tunlid A."/>
            <person name="Henrissat B."/>
            <person name="Grigoriev I.V."/>
            <person name="Hibbett D.S."/>
            <person name="Martin F."/>
            <person name="Nordberg H.P."/>
            <person name="Cantor M.N."/>
            <person name="Hua S.X."/>
        </authorList>
    </citation>
    <scope>NUCLEOTIDE SEQUENCE [LARGE SCALE GENOMIC DNA]</scope>
    <source>
        <strain evidence="1 2">MAFF 305830</strain>
    </source>
</reference>
<gene>
    <name evidence="1" type="ORF">M408DRAFT_28577</name>
</gene>
<sequence>MDFQWNEEFFLDTDDSNTTHNTPEIATDAASSGHIDNSLDIVGLLPPEIAWRCIFESLPSIEELSWRYASGLFSKDNRRESYSSSLFQLTSVSTKWLDLVIHCPLLWSEIHITSSNEDLLATLATFLQLSGATLLKVVIWCGDGIEWDSICNLFQGHKHRIDKLVLHTLRTNKLSRVERIEKTRHLQEFMKPFGQLSHSIELDLGGSTEIDSNLSFLLKVLPGARIVSDMGYGLLINHDATSKWVIERCTSITYHCTFQDIAPTLSSLTLAEKIAIVADPNADLEPVHTSFTSVPPRLQSVVYSGPLDPNVDRLLQLANHCLHYLTLTLSTPSITKLIETLRKLPQLRRLTLDLECSTPDELQFPIEPTDAVITSLRKLEIVTSIPQHIFLSPDLFGHNLARAEISGHLLQAFESLYRCITNLRLSPLNIRAISILESFKNLEHLFLITDGDNDGIPQENRLQRRVSLPSLIYLGTNNCEILSLLHTPKIYHLELHNPSSMASLGTCDVRELCILDIIPGNARRFDVHLSSFRNIRELRIMAKNGPIQSHYVFPSLPSFPCLRSITWYTIKRMNPEGNRLCMLLLENPYCCPSLEQLHFNDYVEWDILFLMLQRRNFEAVGIKKINTVTLTSVPHAFQNSFSDLLQGKSTRLPPDIDLSPESTREILCDPNM</sequence>
<protein>
    <recommendedName>
        <fullName evidence="3">F-box domain-containing protein</fullName>
    </recommendedName>
</protein>
<keyword evidence="2" id="KW-1185">Reference proteome</keyword>
<evidence type="ECO:0000313" key="1">
    <source>
        <dbReference type="EMBL" id="KIM22593.1"/>
    </source>
</evidence>
<dbReference type="HOGENOM" id="CLU_015287_2_0_1"/>
<dbReference type="AlphaFoldDB" id="A0A0C2W872"/>
<evidence type="ECO:0000313" key="2">
    <source>
        <dbReference type="Proteomes" id="UP000054097"/>
    </source>
</evidence>
<organism evidence="1 2">
    <name type="scientific">Serendipita vermifera MAFF 305830</name>
    <dbReference type="NCBI Taxonomy" id="933852"/>
    <lineage>
        <taxon>Eukaryota</taxon>
        <taxon>Fungi</taxon>
        <taxon>Dikarya</taxon>
        <taxon>Basidiomycota</taxon>
        <taxon>Agaricomycotina</taxon>
        <taxon>Agaricomycetes</taxon>
        <taxon>Sebacinales</taxon>
        <taxon>Serendipitaceae</taxon>
        <taxon>Serendipita</taxon>
    </lineage>
</organism>
<evidence type="ECO:0008006" key="3">
    <source>
        <dbReference type="Google" id="ProtNLM"/>
    </source>
</evidence>
<name>A0A0C2W872_SERVB</name>
<dbReference type="EMBL" id="KN824352">
    <property type="protein sequence ID" value="KIM22593.1"/>
    <property type="molecule type" value="Genomic_DNA"/>
</dbReference>
<proteinExistence type="predicted"/>